<dbReference type="EMBL" id="JACHIP010000004">
    <property type="protein sequence ID" value="MBB5058478.1"/>
    <property type="molecule type" value="Genomic_DNA"/>
</dbReference>
<name>A0A7W7ZEM9_9BACT</name>
<dbReference type="AlphaFoldDB" id="A0A7W7ZEM9"/>
<protein>
    <submittedName>
        <fullName evidence="1">DNA-binding NtrC family response regulator</fullName>
    </submittedName>
</protein>
<dbReference type="RefSeq" id="WP_184218156.1">
    <property type="nucleotide sequence ID" value="NZ_JACHIP010000004.1"/>
</dbReference>
<evidence type="ECO:0000313" key="2">
    <source>
        <dbReference type="Proteomes" id="UP000540989"/>
    </source>
</evidence>
<dbReference type="Gene3D" id="3.40.50.2300">
    <property type="match status" value="1"/>
</dbReference>
<reference evidence="1 2" key="1">
    <citation type="submission" date="2020-08" db="EMBL/GenBank/DDBJ databases">
        <title>Genomic Encyclopedia of Type Strains, Phase IV (KMG-V): Genome sequencing to study the core and pangenomes of soil and plant-associated prokaryotes.</title>
        <authorList>
            <person name="Whitman W."/>
        </authorList>
    </citation>
    <scope>NUCLEOTIDE SEQUENCE [LARGE SCALE GENOMIC DNA]</scope>
    <source>
        <strain evidence="1 2">M8UP14</strain>
    </source>
</reference>
<keyword evidence="2" id="KW-1185">Reference proteome</keyword>
<dbReference type="InterPro" id="IPR011006">
    <property type="entry name" value="CheY-like_superfamily"/>
</dbReference>
<sequence length="134" mass="14251">MLRPCFLVVDREFSSGISSRKLVIETAKFNVITAYSAAEALETLAAYPAVNGAVVDEHVDGIDCPDLVSKLKQIKPGLAVIAVGAHGSCGPADYHVESFSPASLLEVLQRLQPVATATIERTNEALSESETKHS</sequence>
<organism evidence="1 2">
    <name type="scientific">Granulicella aggregans</name>
    <dbReference type="NCBI Taxonomy" id="474949"/>
    <lineage>
        <taxon>Bacteria</taxon>
        <taxon>Pseudomonadati</taxon>
        <taxon>Acidobacteriota</taxon>
        <taxon>Terriglobia</taxon>
        <taxon>Terriglobales</taxon>
        <taxon>Acidobacteriaceae</taxon>
        <taxon>Granulicella</taxon>
    </lineage>
</organism>
<evidence type="ECO:0000313" key="1">
    <source>
        <dbReference type="EMBL" id="MBB5058478.1"/>
    </source>
</evidence>
<accession>A0A7W7ZEM9</accession>
<dbReference type="GO" id="GO:0003677">
    <property type="term" value="F:DNA binding"/>
    <property type="evidence" value="ECO:0007669"/>
    <property type="project" value="UniProtKB-KW"/>
</dbReference>
<comment type="caution">
    <text evidence="1">The sequence shown here is derived from an EMBL/GenBank/DDBJ whole genome shotgun (WGS) entry which is preliminary data.</text>
</comment>
<dbReference type="Proteomes" id="UP000540989">
    <property type="component" value="Unassembled WGS sequence"/>
</dbReference>
<gene>
    <name evidence="1" type="ORF">HDF16_003192</name>
</gene>
<proteinExistence type="predicted"/>
<dbReference type="SUPFAM" id="SSF52172">
    <property type="entry name" value="CheY-like"/>
    <property type="match status" value="1"/>
</dbReference>
<keyword evidence="1" id="KW-0238">DNA-binding</keyword>